<evidence type="ECO:0000256" key="4">
    <source>
        <dbReference type="ARBA" id="ARBA00022840"/>
    </source>
</evidence>
<gene>
    <name evidence="5" type="ORF">FFLO_04543</name>
</gene>
<evidence type="ECO:0008006" key="7">
    <source>
        <dbReference type="Google" id="ProtNLM"/>
    </source>
</evidence>
<evidence type="ECO:0000256" key="1">
    <source>
        <dbReference type="ARBA" id="ARBA00005842"/>
    </source>
</evidence>
<dbReference type="GO" id="GO:0052381">
    <property type="term" value="F:tRNA dimethylallyltransferase activity"/>
    <property type="evidence" value="ECO:0007669"/>
    <property type="project" value="InterPro"/>
</dbReference>
<dbReference type="PANTHER" id="PTHR11088:SF89">
    <property type="entry name" value="TRNA DIMETHYLALLYLTRANSFERASE"/>
    <property type="match status" value="1"/>
</dbReference>
<dbReference type="InterPro" id="IPR039657">
    <property type="entry name" value="Dimethylallyltransferase"/>
</dbReference>
<keyword evidence="3" id="KW-0547">Nucleotide-binding</keyword>
<dbReference type="InterPro" id="IPR018022">
    <property type="entry name" value="IPT"/>
</dbReference>
<comment type="caution">
    <text evidence="5">The sequence shown here is derived from an EMBL/GenBank/DDBJ whole genome shotgun (WGS) entry which is preliminary data.</text>
</comment>
<dbReference type="Pfam" id="PF01715">
    <property type="entry name" value="IPPT"/>
    <property type="match status" value="2"/>
</dbReference>
<proteinExistence type="inferred from homology"/>
<evidence type="ECO:0000256" key="3">
    <source>
        <dbReference type="ARBA" id="ARBA00022741"/>
    </source>
</evidence>
<evidence type="ECO:0000313" key="5">
    <source>
        <dbReference type="EMBL" id="KAG7531184.1"/>
    </source>
</evidence>
<dbReference type="PANTHER" id="PTHR11088">
    <property type="entry name" value="TRNA DIMETHYLALLYLTRANSFERASE"/>
    <property type="match status" value="1"/>
</dbReference>
<reference evidence="5" key="1">
    <citation type="submission" date="2020-04" db="EMBL/GenBank/DDBJ databases">
        <title>Analysis of mating type loci in Filobasidium floriforme.</title>
        <authorList>
            <person name="Nowrousian M."/>
        </authorList>
    </citation>
    <scope>NUCLEOTIDE SEQUENCE</scope>
    <source>
        <strain evidence="5">CBS 6242</strain>
    </source>
</reference>
<dbReference type="GO" id="GO:0006400">
    <property type="term" value="P:tRNA modification"/>
    <property type="evidence" value="ECO:0007669"/>
    <property type="project" value="TreeGrafter"/>
</dbReference>
<keyword evidence="2" id="KW-0808">Transferase</keyword>
<dbReference type="EMBL" id="JABELV010000098">
    <property type="protein sequence ID" value="KAG7531184.1"/>
    <property type="molecule type" value="Genomic_DNA"/>
</dbReference>
<evidence type="ECO:0000313" key="6">
    <source>
        <dbReference type="Proteomes" id="UP000812966"/>
    </source>
</evidence>
<evidence type="ECO:0000256" key="2">
    <source>
        <dbReference type="ARBA" id="ARBA00022679"/>
    </source>
</evidence>
<protein>
    <recommendedName>
        <fullName evidence="7">tRNA dimethylallyltransferase</fullName>
    </recommendedName>
</protein>
<dbReference type="GO" id="GO:0005524">
    <property type="term" value="F:ATP binding"/>
    <property type="evidence" value="ECO:0007669"/>
    <property type="project" value="UniProtKB-KW"/>
</dbReference>
<dbReference type="Gene3D" id="1.10.20.140">
    <property type="match status" value="1"/>
</dbReference>
<comment type="similarity">
    <text evidence="1">Belongs to the IPP transferase family.</text>
</comment>
<dbReference type="Gene3D" id="3.40.50.300">
    <property type="entry name" value="P-loop containing nucleotide triphosphate hydrolases"/>
    <property type="match status" value="1"/>
</dbReference>
<dbReference type="Gene3D" id="3.30.160.60">
    <property type="entry name" value="Classic Zinc Finger"/>
    <property type="match status" value="1"/>
</dbReference>
<dbReference type="HAMAP" id="MF_00185">
    <property type="entry name" value="IPP_trans"/>
    <property type="match status" value="1"/>
</dbReference>
<accession>A0A8K0JP18</accession>
<sequence length="510" mass="56231">MPTNASEAGAAGLPIPRNIVAVIGTTGVGKSQLAVDLARYLRSNPTSGNKNATVLSSDSMQLYQGLPLITNKITEAEMGGVEHWGIDVVRPGEGGSWEVGKWCQEALSKVNSLPEDTLPIVCGGTHYYTQHFLFPPSALSIDRPEGSNAGGRSKVLNSKWLPPCALEDIEKEGLMPCDLRAVDRQLLNSFYNSDSAFATNGCPQTSSSSDASAAKPSAMDSEAQQLLDIHRLLQRIDPQEASRWHWKDGRKVRRGVERWWENRADQITHKRNDGVDPASYRTLILWVYDAPDILNSRLDRRVDLMVQKGLVEEVISLRNDSSRIHGAEGSASMEEGIFQSIGYKEFGAIPTSDLTSEHPLFASGLERMKLSTRQYAKKQIKWIKKQLLPAIIKARSMGGEVYIYVLPAGRSERGIELLQSFLKRISMPQESDTGHPDAKVLLASLFESAGASPDKMVPGIAERQVINARRDCPICSQPDAPVSIGVSEWNAHVGSRSHRRQVRFCPYCIE</sequence>
<dbReference type="InterPro" id="IPR027417">
    <property type="entry name" value="P-loop_NTPase"/>
</dbReference>
<keyword evidence="4" id="KW-0067">ATP-binding</keyword>
<keyword evidence="6" id="KW-1185">Reference proteome</keyword>
<dbReference type="SUPFAM" id="SSF52540">
    <property type="entry name" value="P-loop containing nucleoside triphosphate hydrolases"/>
    <property type="match status" value="1"/>
</dbReference>
<dbReference type="Proteomes" id="UP000812966">
    <property type="component" value="Unassembled WGS sequence"/>
</dbReference>
<dbReference type="AlphaFoldDB" id="A0A8K0JP18"/>
<dbReference type="GO" id="GO:0005739">
    <property type="term" value="C:mitochondrion"/>
    <property type="evidence" value="ECO:0007669"/>
    <property type="project" value="TreeGrafter"/>
</dbReference>
<organism evidence="5 6">
    <name type="scientific">Filobasidium floriforme</name>
    <dbReference type="NCBI Taxonomy" id="5210"/>
    <lineage>
        <taxon>Eukaryota</taxon>
        <taxon>Fungi</taxon>
        <taxon>Dikarya</taxon>
        <taxon>Basidiomycota</taxon>
        <taxon>Agaricomycotina</taxon>
        <taxon>Tremellomycetes</taxon>
        <taxon>Filobasidiales</taxon>
        <taxon>Filobasidiaceae</taxon>
        <taxon>Filobasidium</taxon>
    </lineage>
</organism>
<name>A0A8K0JP18_9TREE</name>